<dbReference type="GO" id="GO:0016758">
    <property type="term" value="F:hexosyltransferase activity"/>
    <property type="evidence" value="ECO:0007669"/>
    <property type="project" value="TreeGrafter"/>
</dbReference>
<dbReference type="Pfam" id="PF00534">
    <property type="entry name" value="Glycos_transf_1"/>
    <property type="match status" value="1"/>
</dbReference>
<dbReference type="EMBL" id="LBZM01000016">
    <property type="protein sequence ID" value="KKR71921.1"/>
    <property type="molecule type" value="Genomic_DNA"/>
</dbReference>
<dbReference type="InterPro" id="IPR050194">
    <property type="entry name" value="Glycosyltransferase_grp1"/>
</dbReference>
<dbReference type="PANTHER" id="PTHR45947">
    <property type="entry name" value="SULFOQUINOVOSYL TRANSFERASE SQD2"/>
    <property type="match status" value="1"/>
</dbReference>
<name>A0A0G0TAU5_9BACT</name>
<accession>A0A0G0TAU5</accession>
<keyword evidence="3" id="KW-0378">Hydrolase</keyword>
<feature type="domain" description="Glycosyl transferase family 1" evidence="1">
    <location>
        <begin position="200"/>
        <end position="364"/>
    </location>
</feature>
<comment type="caution">
    <text evidence="3">The sequence shown here is derived from an EMBL/GenBank/DDBJ whole genome shotgun (WGS) entry which is preliminary data.</text>
</comment>
<evidence type="ECO:0000313" key="4">
    <source>
        <dbReference type="Proteomes" id="UP000034664"/>
    </source>
</evidence>
<proteinExistence type="predicted"/>
<dbReference type="SUPFAM" id="SSF53756">
    <property type="entry name" value="UDP-Glycosyltransferase/glycogen phosphorylase"/>
    <property type="match status" value="1"/>
</dbReference>
<organism evidence="3 4">
    <name type="scientific">Candidatus Roizmanbacteria bacterium GW2011_GWB1_40_7</name>
    <dbReference type="NCBI Taxonomy" id="1618482"/>
    <lineage>
        <taxon>Bacteria</taxon>
        <taxon>Candidatus Roizmaniibacteriota</taxon>
    </lineage>
</organism>
<gene>
    <name evidence="3" type="ORF">UU14_C0016G0041</name>
</gene>
<evidence type="ECO:0000259" key="2">
    <source>
        <dbReference type="Pfam" id="PF13439"/>
    </source>
</evidence>
<dbReference type="Gene3D" id="3.40.50.2000">
    <property type="entry name" value="Glycogen Phosphorylase B"/>
    <property type="match status" value="2"/>
</dbReference>
<dbReference type="InterPro" id="IPR001296">
    <property type="entry name" value="Glyco_trans_1"/>
</dbReference>
<dbReference type="PANTHER" id="PTHR45947:SF3">
    <property type="entry name" value="SULFOQUINOVOSYL TRANSFERASE SQD2"/>
    <property type="match status" value="1"/>
</dbReference>
<evidence type="ECO:0000259" key="1">
    <source>
        <dbReference type="Pfam" id="PF00534"/>
    </source>
</evidence>
<dbReference type="AlphaFoldDB" id="A0A0G0TAU5"/>
<protein>
    <submittedName>
        <fullName evidence="3">HAD-superfamily hydrolase, subfamily IIB</fullName>
    </submittedName>
</protein>
<feature type="domain" description="Glycosyltransferase subfamily 4-like N-terminal" evidence="2">
    <location>
        <begin position="16"/>
        <end position="190"/>
    </location>
</feature>
<evidence type="ECO:0000313" key="3">
    <source>
        <dbReference type="EMBL" id="KKR71921.1"/>
    </source>
</evidence>
<reference evidence="3 4" key="1">
    <citation type="journal article" date="2015" name="Nature">
        <title>rRNA introns, odd ribosomes, and small enigmatic genomes across a large radiation of phyla.</title>
        <authorList>
            <person name="Brown C.T."/>
            <person name="Hug L.A."/>
            <person name="Thomas B.C."/>
            <person name="Sharon I."/>
            <person name="Castelle C.J."/>
            <person name="Singh A."/>
            <person name="Wilkins M.J."/>
            <person name="Williams K.H."/>
            <person name="Banfield J.F."/>
        </authorList>
    </citation>
    <scope>NUCLEOTIDE SEQUENCE [LARGE SCALE GENOMIC DNA]</scope>
</reference>
<dbReference type="Pfam" id="PF13439">
    <property type="entry name" value="Glyco_transf_4"/>
    <property type="match status" value="1"/>
</dbReference>
<dbReference type="GO" id="GO:0016787">
    <property type="term" value="F:hydrolase activity"/>
    <property type="evidence" value="ECO:0007669"/>
    <property type="project" value="UniProtKB-KW"/>
</dbReference>
<sequence>MNIVILADSFPPYICGVTTHTVELSRKLIRRGHHLLIFAPRYPESPPLPEEFKKARMVYLNSIPTPYQNLRICTPSFYRIAKELHSFHPTLFYAQTPSILSIESQQFAKLFSIPFIASFHTLYASDAYLELIFRTKYAKKLQPATWTILRWFYNASDQIIVPTPSIKTHVLAHRFEKNKVSVLPSLFDIETVKVLSAAQKERIKKKYRLKKNVAGFVGRLTIDKGIDKLLKIWSRVIKEVPDATLLLVGGAGSYQKEIDTLIKKYRLKDHVLLTGAIAHSKLLSSGLLSVLDVFVSASTTETFGLSMVECMACGIPVVIPRAQGMKDIVGDAGIVCNGEKELARTLVKILTDDAVRLERGREAQQVAQKYGGETGVDLYLKEFKKVIAKHQKNK</sequence>
<dbReference type="Proteomes" id="UP000034664">
    <property type="component" value="Unassembled WGS sequence"/>
</dbReference>
<dbReference type="InterPro" id="IPR028098">
    <property type="entry name" value="Glyco_trans_4-like_N"/>
</dbReference>